<sequence>MDLPSQFSTSIKYDEDFRKVLAQLEKISARQSVELEPWVVKALERMESIGGAERLWSSEVTDAEKEAFKKKIPEEQAIILNCLLRRVNTLRYFSNGPSKYVLSSPDITLNVTQQ</sequence>
<comment type="caution">
    <text evidence="1">The sequence shown here is derived from an EMBL/GenBank/DDBJ whole genome shotgun (WGS) entry which is preliminary data.</text>
</comment>
<protein>
    <recommendedName>
        <fullName evidence="3">Transposase</fullName>
    </recommendedName>
</protein>
<gene>
    <name evidence="1" type="ORF">NBRC3257_2166</name>
</gene>
<dbReference type="Proteomes" id="UP000018209">
    <property type="component" value="Unassembled WGS sequence"/>
</dbReference>
<organism evidence="1 2">
    <name type="scientific">Gluconobacter thailandicus NBRC 3257</name>
    <dbReference type="NCBI Taxonomy" id="1381097"/>
    <lineage>
        <taxon>Bacteria</taxon>
        <taxon>Pseudomonadati</taxon>
        <taxon>Pseudomonadota</taxon>
        <taxon>Alphaproteobacteria</taxon>
        <taxon>Acetobacterales</taxon>
        <taxon>Acetobacteraceae</taxon>
        <taxon>Gluconobacter</taxon>
    </lineage>
</organism>
<reference evidence="1 2" key="1">
    <citation type="submission" date="2013-08" db="EMBL/GenBank/DDBJ databases">
        <title>Gluconobacter thailandicus NBRC 3257 whole genome sequence.</title>
        <authorList>
            <person name="Matsutani M."/>
            <person name="Yakushi T."/>
            <person name="Matsushita K."/>
        </authorList>
    </citation>
    <scope>NUCLEOTIDE SEQUENCE [LARGE SCALE GENOMIC DNA]</scope>
    <source>
        <strain evidence="1 2">NBRC 3257</strain>
    </source>
</reference>
<evidence type="ECO:0000313" key="1">
    <source>
        <dbReference type="EMBL" id="GAD27167.1"/>
    </source>
</evidence>
<evidence type="ECO:0000313" key="2">
    <source>
        <dbReference type="Proteomes" id="UP000018209"/>
    </source>
</evidence>
<proteinExistence type="predicted"/>
<evidence type="ECO:0008006" key="3">
    <source>
        <dbReference type="Google" id="ProtNLM"/>
    </source>
</evidence>
<keyword evidence="2" id="KW-1185">Reference proteome</keyword>
<accession>A0ABQ0IYA5</accession>
<name>A0ABQ0IYA5_GLUTH</name>
<dbReference type="EMBL" id="BASM01000027">
    <property type="protein sequence ID" value="GAD27167.1"/>
    <property type="molecule type" value="Genomic_DNA"/>
</dbReference>